<name>A0A1L7AK57_9PROT</name>
<dbReference type="STRING" id="257708.RGI145_06380"/>
<proteinExistence type="predicted"/>
<gene>
    <name evidence="2" type="ORF">RGI145_06380</name>
</gene>
<evidence type="ECO:0000313" key="2">
    <source>
        <dbReference type="EMBL" id="APT59152.1"/>
    </source>
</evidence>
<dbReference type="InterPro" id="IPR016181">
    <property type="entry name" value="Acyl_CoA_acyltransferase"/>
</dbReference>
<dbReference type="Proteomes" id="UP000185494">
    <property type="component" value="Chromosome 1"/>
</dbReference>
<evidence type="ECO:0000313" key="3">
    <source>
        <dbReference type="Proteomes" id="UP000185494"/>
    </source>
</evidence>
<dbReference type="Gene3D" id="3.40.630.30">
    <property type="match status" value="1"/>
</dbReference>
<sequence>MAEQAGGEARWRAMEAADLAAVERVAAHVHPDYPEDEAVFAERLSLCPEGCLVLARPLGDLGGYVVAHPWRLGQPPALNSLLGALPAAADTLYVHDIALLPACRGGGAAGRVLRRLEELARRRGLPSLSLVAVGGSPGFWLRQGFREQADEALRGKLQSYDDAARYMVKGLATG</sequence>
<feature type="domain" description="N-acetyltransferase" evidence="1">
    <location>
        <begin position="9"/>
        <end position="172"/>
    </location>
</feature>
<keyword evidence="2" id="KW-0808">Transferase</keyword>
<dbReference type="SUPFAM" id="SSF55729">
    <property type="entry name" value="Acyl-CoA N-acyltransferases (Nat)"/>
    <property type="match status" value="1"/>
</dbReference>
<dbReference type="GO" id="GO:0016747">
    <property type="term" value="F:acyltransferase activity, transferring groups other than amino-acyl groups"/>
    <property type="evidence" value="ECO:0007669"/>
    <property type="project" value="InterPro"/>
</dbReference>
<dbReference type="RefSeq" id="WP_075799887.1">
    <property type="nucleotide sequence ID" value="NZ_CP015583.1"/>
</dbReference>
<dbReference type="eggNOG" id="COG0456">
    <property type="taxonomic scope" value="Bacteria"/>
</dbReference>
<dbReference type="AlphaFoldDB" id="A0A1L7AK57"/>
<dbReference type="KEGG" id="rgi:RGI145_06380"/>
<dbReference type="Pfam" id="PF00583">
    <property type="entry name" value="Acetyltransf_1"/>
    <property type="match status" value="1"/>
</dbReference>
<dbReference type="PROSITE" id="PS51186">
    <property type="entry name" value="GNAT"/>
    <property type="match status" value="1"/>
</dbReference>
<reference evidence="2 3" key="1">
    <citation type="submission" date="2016-05" db="EMBL/GenBank/DDBJ databases">
        <title>Complete Genome and Methylome Analysis of Psychrotrophic Bacterial Isolates from Antarctic Lake Untersee.</title>
        <authorList>
            <person name="Fomenkov A."/>
            <person name="Akimov V.N."/>
            <person name="Vasilyeva L.V."/>
            <person name="Andersen D."/>
            <person name="Vincze T."/>
            <person name="Roberts R.J."/>
        </authorList>
    </citation>
    <scope>NUCLEOTIDE SEQUENCE [LARGE SCALE GENOMIC DNA]</scope>
    <source>
        <strain evidence="2 3">U14-5</strain>
    </source>
</reference>
<protein>
    <submittedName>
        <fullName evidence="2">GCN5 family acetyltransferase</fullName>
    </submittedName>
</protein>
<organism evidence="2 3">
    <name type="scientific">Roseomonas gilardii</name>
    <dbReference type="NCBI Taxonomy" id="257708"/>
    <lineage>
        <taxon>Bacteria</taxon>
        <taxon>Pseudomonadati</taxon>
        <taxon>Pseudomonadota</taxon>
        <taxon>Alphaproteobacteria</taxon>
        <taxon>Acetobacterales</taxon>
        <taxon>Roseomonadaceae</taxon>
        <taxon>Roseomonas</taxon>
    </lineage>
</organism>
<dbReference type="EMBL" id="CP015583">
    <property type="protein sequence ID" value="APT59152.1"/>
    <property type="molecule type" value="Genomic_DNA"/>
</dbReference>
<accession>A0A1L7AK57</accession>
<evidence type="ECO:0000259" key="1">
    <source>
        <dbReference type="PROSITE" id="PS51186"/>
    </source>
</evidence>
<dbReference type="InterPro" id="IPR000182">
    <property type="entry name" value="GNAT_dom"/>
</dbReference>